<dbReference type="EMBL" id="GGEC01013563">
    <property type="protein sequence ID" value="MBW94046.1"/>
    <property type="molecule type" value="Transcribed_RNA"/>
</dbReference>
<proteinExistence type="predicted"/>
<sequence>MVNVMDQLATDSRHWQLSNLQNNMLLQGQSSGGSLRFVPFTTFPSIYWEQRA</sequence>
<protein>
    <submittedName>
        <fullName evidence="1">Uncharacterized protein</fullName>
    </submittedName>
</protein>
<evidence type="ECO:0000313" key="1">
    <source>
        <dbReference type="EMBL" id="MBW94046.1"/>
    </source>
</evidence>
<accession>A0A2P2JKN8</accession>
<name>A0A2P2JKN8_RHIMU</name>
<organism evidence="1">
    <name type="scientific">Rhizophora mucronata</name>
    <name type="common">Asiatic mangrove</name>
    <dbReference type="NCBI Taxonomy" id="61149"/>
    <lineage>
        <taxon>Eukaryota</taxon>
        <taxon>Viridiplantae</taxon>
        <taxon>Streptophyta</taxon>
        <taxon>Embryophyta</taxon>
        <taxon>Tracheophyta</taxon>
        <taxon>Spermatophyta</taxon>
        <taxon>Magnoliopsida</taxon>
        <taxon>eudicotyledons</taxon>
        <taxon>Gunneridae</taxon>
        <taxon>Pentapetalae</taxon>
        <taxon>rosids</taxon>
        <taxon>fabids</taxon>
        <taxon>Malpighiales</taxon>
        <taxon>Rhizophoraceae</taxon>
        <taxon>Rhizophora</taxon>
    </lineage>
</organism>
<dbReference type="AlphaFoldDB" id="A0A2P2JKN8"/>
<reference evidence="1" key="1">
    <citation type="submission" date="2018-02" db="EMBL/GenBank/DDBJ databases">
        <title>Rhizophora mucronata_Transcriptome.</title>
        <authorList>
            <person name="Meera S.P."/>
            <person name="Sreeshan A."/>
            <person name="Augustine A."/>
        </authorList>
    </citation>
    <scope>NUCLEOTIDE SEQUENCE</scope>
    <source>
        <tissue evidence="1">Leaf</tissue>
    </source>
</reference>